<name>A0A1F7W967_9BACT</name>
<evidence type="ECO:0000313" key="1">
    <source>
        <dbReference type="EMBL" id="OGL99352.1"/>
    </source>
</evidence>
<evidence type="ECO:0000313" key="2">
    <source>
        <dbReference type="Proteomes" id="UP000176501"/>
    </source>
</evidence>
<reference evidence="1 2" key="1">
    <citation type="journal article" date="2016" name="Nat. Commun.">
        <title>Thousands of microbial genomes shed light on interconnected biogeochemical processes in an aquifer system.</title>
        <authorList>
            <person name="Anantharaman K."/>
            <person name="Brown C.T."/>
            <person name="Hug L.A."/>
            <person name="Sharon I."/>
            <person name="Castelle C.J."/>
            <person name="Probst A.J."/>
            <person name="Thomas B.C."/>
            <person name="Singh A."/>
            <person name="Wilkins M.J."/>
            <person name="Karaoz U."/>
            <person name="Brodie E.L."/>
            <person name="Williams K.H."/>
            <person name="Hubbard S.S."/>
            <person name="Banfield J.F."/>
        </authorList>
    </citation>
    <scope>NUCLEOTIDE SEQUENCE [LARGE SCALE GENOMIC DNA]</scope>
</reference>
<protein>
    <submittedName>
        <fullName evidence="1">Uncharacterized protein</fullName>
    </submittedName>
</protein>
<dbReference type="AlphaFoldDB" id="A0A1F7W967"/>
<dbReference type="Proteomes" id="UP000176501">
    <property type="component" value="Unassembled WGS sequence"/>
</dbReference>
<organism evidence="1 2">
    <name type="scientific">Candidatus Uhrbacteria bacterium RIFOXYB2_FULL_57_15</name>
    <dbReference type="NCBI Taxonomy" id="1802422"/>
    <lineage>
        <taxon>Bacteria</taxon>
        <taxon>Candidatus Uhriibacteriota</taxon>
    </lineage>
</organism>
<accession>A0A1F7W967</accession>
<proteinExistence type="predicted"/>
<gene>
    <name evidence="1" type="ORF">A2304_00035</name>
</gene>
<sequence length="334" mass="37834">MHSHDNPPKNKVRDAWMDFLPASFEIDRAPVGLYLPGAENLELDHYARKGIAPRQLIGCERDVAILPEVVRNARGIRVIAGAPAAAAPILMRERIAPIRFANLDFEGGYETHVRDILAALRLTAPCCDDSSDLAVTSYAARGHSLRDGSLHASKFRSTLDDHEMVYTQLRMMERRYEIAATMLANPYARPYSHLRRELGFMWWMVMGLGLMDIGRHGYGAFDTKFLSARISPGIDAIELRLNGNGHGEGLRLVREPMLAMAMEERTTILWPTAFRHILYYSPSGQPMQAWFLKYWRIEGGRYSLRDLCRQVWDLAVRTPLTFISADGMDVTINN</sequence>
<comment type="caution">
    <text evidence="1">The sequence shown here is derived from an EMBL/GenBank/DDBJ whole genome shotgun (WGS) entry which is preliminary data.</text>
</comment>
<dbReference type="EMBL" id="MGFE01000006">
    <property type="protein sequence ID" value="OGL99352.1"/>
    <property type="molecule type" value="Genomic_DNA"/>
</dbReference>